<organism evidence="4 5">
    <name type="scientific">Streptomyces luteolus</name>
    <dbReference type="NCBI Taxonomy" id="3043615"/>
    <lineage>
        <taxon>Bacteria</taxon>
        <taxon>Bacillati</taxon>
        <taxon>Actinomycetota</taxon>
        <taxon>Actinomycetes</taxon>
        <taxon>Kitasatosporales</taxon>
        <taxon>Streptomycetaceae</taxon>
        <taxon>Streptomyces</taxon>
    </lineage>
</organism>
<dbReference type="Pfam" id="PF06863">
    <property type="entry name" value="DUF1254"/>
    <property type="match status" value="1"/>
</dbReference>
<feature type="region of interest" description="Disordered" evidence="1">
    <location>
        <begin position="1"/>
        <end position="26"/>
    </location>
</feature>
<dbReference type="InterPro" id="IPR037050">
    <property type="entry name" value="DUF1254_sf"/>
</dbReference>
<dbReference type="InterPro" id="IPR010621">
    <property type="entry name" value="DUF1214"/>
</dbReference>
<dbReference type="Gene3D" id="2.60.40.1610">
    <property type="entry name" value="Domain of unknown function DUF1254"/>
    <property type="match status" value="1"/>
</dbReference>
<dbReference type="RefSeq" id="WP_282535375.1">
    <property type="nucleotide sequence ID" value="NZ_JASCIS010000011.1"/>
</dbReference>
<dbReference type="Gene3D" id="2.60.120.600">
    <property type="entry name" value="Domain of unknown function DUF1214, C-terminal domain"/>
    <property type="match status" value="1"/>
</dbReference>
<evidence type="ECO:0000259" key="2">
    <source>
        <dbReference type="Pfam" id="PF06742"/>
    </source>
</evidence>
<dbReference type="PANTHER" id="PTHR36509">
    <property type="entry name" value="BLL3101 PROTEIN"/>
    <property type="match status" value="1"/>
</dbReference>
<reference evidence="4 5" key="1">
    <citation type="submission" date="2023-05" db="EMBL/GenBank/DDBJ databases">
        <title>Draft genome sequence of Streptomyces sp. B-S-A12 isolated from a cave soil in Thailand.</title>
        <authorList>
            <person name="Chamroensaksri N."/>
            <person name="Muangham S."/>
        </authorList>
    </citation>
    <scope>NUCLEOTIDE SEQUENCE [LARGE SCALE GENOMIC DNA]</scope>
    <source>
        <strain evidence="4 5">B-S-A12</strain>
    </source>
</reference>
<dbReference type="Pfam" id="PF06742">
    <property type="entry name" value="DUF1214"/>
    <property type="match status" value="1"/>
</dbReference>
<evidence type="ECO:0000313" key="4">
    <source>
        <dbReference type="EMBL" id="MDI3419461.1"/>
    </source>
</evidence>
<dbReference type="Proteomes" id="UP001237105">
    <property type="component" value="Unassembled WGS sequence"/>
</dbReference>
<dbReference type="InterPro" id="IPR037049">
    <property type="entry name" value="DUF1214_C_sf"/>
</dbReference>
<keyword evidence="5" id="KW-1185">Reference proteome</keyword>
<evidence type="ECO:0000313" key="5">
    <source>
        <dbReference type="Proteomes" id="UP001237105"/>
    </source>
</evidence>
<protein>
    <submittedName>
        <fullName evidence="4">DUF1214 domain-containing protein</fullName>
    </submittedName>
</protein>
<sequence>MSRSHAVPSEGPGRPARSSEADRHPHARALAPAAVPGPLPGTLMSDAYLTAVGRVAYLWGWPLVNLHNRLRAMSQLSAPALLGGVVPAGPPGTIGMLHDYVQAQQRTVACANQDVVYGFGMLDAESGPCVVQVPDLGDRFWVIQLVDQRTESFGRLGSPYGSKPGHYLLAPHDWDGEVPPGIEEVFRHDTRTGVVVPRMFMDDTAEDRAALLPDVRRISVYPLAEYDGSVREVDWTALPTVGPVASDQSTAGRGEQIQVDPDTFFDQLGAVMDEVPPLPGEESLYALFRSLLTAAEADPAAARALREAARTADAELVADLAHFRHVGLPAAHGWTTQRNGARFGTDYLTRTAVAKSNIFVNPVEETAYYYLDVAADGSRLRGGDSYTVTFEPGALPPVRGFWSLTLYDAHHFFHPNELGRYSLGTKNQDLHVDPDGSLTVTVAAARPADPHRAANWLPAPEGEFSLFLRAYWPDEAVLDGTWAPPAVLKD</sequence>
<accession>A0ABT6SVP3</accession>
<gene>
    <name evidence="4" type="ORF">QIT00_12995</name>
</gene>
<dbReference type="PANTHER" id="PTHR36509:SF3">
    <property type="entry name" value="SIGNAL PEPTIDE PROTEIN"/>
    <property type="match status" value="1"/>
</dbReference>
<name>A0ABT6SVP3_9ACTN</name>
<evidence type="ECO:0000259" key="3">
    <source>
        <dbReference type="Pfam" id="PF06863"/>
    </source>
</evidence>
<dbReference type="InterPro" id="IPR010679">
    <property type="entry name" value="DUF1254"/>
</dbReference>
<evidence type="ECO:0000256" key="1">
    <source>
        <dbReference type="SAM" id="MobiDB-lite"/>
    </source>
</evidence>
<proteinExistence type="predicted"/>
<comment type="caution">
    <text evidence="4">The sequence shown here is derived from an EMBL/GenBank/DDBJ whole genome shotgun (WGS) entry which is preliminary data.</text>
</comment>
<feature type="domain" description="DUF1214" evidence="2">
    <location>
        <begin position="365"/>
        <end position="474"/>
    </location>
</feature>
<dbReference type="SUPFAM" id="SSF160935">
    <property type="entry name" value="VPA0735-like"/>
    <property type="match status" value="1"/>
</dbReference>
<dbReference type="EMBL" id="JASCIS010000011">
    <property type="protein sequence ID" value="MDI3419461.1"/>
    <property type="molecule type" value="Genomic_DNA"/>
</dbReference>
<feature type="domain" description="DUF1254" evidence="3">
    <location>
        <begin position="93"/>
        <end position="210"/>
    </location>
</feature>